<dbReference type="InterPro" id="IPR013424">
    <property type="entry name" value="Ice-binding_C"/>
</dbReference>
<dbReference type="Proteomes" id="UP000609802">
    <property type="component" value="Unassembled WGS sequence"/>
</dbReference>
<feature type="signal peptide" evidence="2">
    <location>
        <begin position="1"/>
        <end position="20"/>
    </location>
</feature>
<dbReference type="InterPro" id="IPR022472">
    <property type="entry name" value="VPLPA-CTERM"/>
</dbReference>
<gene>
    <name evidence="3" type="ORF">GCM10016455_16680</name>
</gene>
<dbReference type="RefSeq" id="WP_191286058.1">
    <property type="nucleotide sequence ID" value="NZ_BNCH01000003.1"/>
</dbReference>
<comment type="caution">
    <text evidence="3">The sequence shown here is derived from an EMBL/GenBank/DDBJ whole genome shotgun (WGS) entry which is preliminary data.</text>
</comment>
<protein>
    <recommendedName>
        <fullName evidence="5">VPLPA-CTERM sorting domain-containing protein</fullName>
    </recommendedName>
</protein>
<feature type="chain" id="PRO_5047242967" description="VPLPA-CTERM sorting domain-containing protein" evidence="2">
    <location>
        <begin position="21"/>
        <end position="232"/>
    </location>
</feature>
<name>A0ABQ3IWH1_9RHOB</name>
<dbReference type="EMBL" id="BNCH01000003">
    <property type="protein sequence ID" value="GHE96908.1"/>
    <property type="molecule type" value="Genomic_DNA"/>
</dbReference>
<dbReference type="NCBIfam" id="TIGR02595">
    <property type="entry name" value="PEP_CTERM"/>
    <property type="match status" value="1"/>
</dbReference>
<accession>A0ABQ3IWH1</accession>
<evidence type="ECO:0000256" key="1">
    <source>
        <dbReference type="SAM" id="Phobius"/>
    </source>
</evidence>
<feature type="transmembrane region" description="Helical" evidence="1">
    <location>
        <begin position="206"/>
        <end position="225"/>
    </location>
</feature>
<sequence>MKKLLSAAVIAAGFATTSDAAVLRLDGYTSTVQSVSVNSSPVANTPGTVGATGFNLTDTSGDMGSFVGWCLDIAHYLMSTGSSQNYTPTNDPFSNSFGLSNVARDRVQSVFDANYASLDASNGDQAAAFQMALWEAAYEDDDTALSVSTGLFQASSTGSTTLANQFLLAATNYTGAGLWNLSFLQVDGDANRGRYTGQNLVTVSPVPVPAAGLLLITGLFGMGALTRRRRKA</sequence>
<dbReference type="NCBIfam" id="TIGR03370">
    <property type="entry name" value="VPLPA-CTERM"/>
    <property type="match status" value="1"/>
</dbReference>
<keyword evidence="2" id="KW-0732">Signal</keyword>
<evidence type="ECO:0008006" key="5">
    <source>
        <dbReference type="Google" id="ProtNLM"/>
    </source>
</evidence>
<evidence type="ECO:0000313" key="3">
    <source>
        <dbReference type="EMBL" id="GHE96908.1"/>
    </source>
</evidence>
<proteinExistence type="predicted"/>
<keyword evidence="4" id="KW-1185">Reference proteome</keyword>
<evidence type="ECO:0000256" key="2">
    <source>
        <dbReference type="SAM" id="SignalP"/>
    </source>
</evidence>
<keyword evidence="1" id="KW-0472">Membrane</keyword>
<evidence type="ECO:0000313" key="4">
    <source>
        <dbReference type="Proteomes" id="UP000609802"/>
    </source>
</evidence>
<keyword evidence="1" id="KW-1133">Transmembrane helix</keyword>
<reference evidence="4" key="1">
    <citation type="journal article" date="2019" name="Int. J. Syst. Evol. Microbiol.">
        <title>The Global Catalogue of Microorganisms (GCM) 10K type strain sequencing project: providing services to taxonomists for standard genome sequencing and annotation.</title>
        <authorList>
            <consortium name="The Broad Institute Genomics Platform"/>
            <consortium name="The Broad Institute Genome Sequencing Center for Infectious Disease"/>
            <person name="Wu L."/>
            <person name="Ma J."/>
        </authorList>
    </citation>
    <scope>NUCLEOTIDE SEQUENCE [LARGE SCALE GENOMIC DNA]</scope>
    <source>
        <strain evidence="4">KCTC 42443</strain>
    </source>
</reference>
<keyword evidence="1" id="KW-0812">Transmembrane</keyword>
<organism evidence="3 4">
    <name type="scientific">Aliiroseovarius zhejiangensis</name>
    <dbReference type="NCBI Taxonomy" id="1632025"/>
    <lineage>
        <taxon>Bacteria</taxon>
        <taxon>Pseudomonadati</taxon>
        <taxon>Pseudomonadota</taxon>
        <taxon>Alphaproteobacteria</taxon>
        <taxon>Rhodobacterales</taxon>
        <taxon>Paracoccaceae</taxon>
        <taxon>Aliiroseovarius</taxon>
    </lineage>
</organism>